<name>A0A9D7S9L4_9BACT</name>
<evidence type="ECO:0000313" key="2">
    <source>
        <dbReference type="EMBL" id="MBK9718500.1"/>
    </source>
</evidence>
<evidence type="ECO:0000256" key="1">
    <source>
        <dbReference type="SAM" id="Phobius"/>
    </source>
</evidence>
<proteinExistence type="predicted"/>
<accession>A0A9D7S9L4</accession>
<reference evidence="2 3" key="1">
    <citation type="submission" date="2020-10" db="EMBL/GenBank/DDBJ databases">
        <title>Connecting structure to function with the recovery of over 1000 high-quality activated sludge metagenome-assembled genomes encoding full-length rRNA genes using long-read sequencing.</title>
        <authorList>
            <person name="Singleton C.M."/>
            <person name="Petriglieri F."/>
            <person name="Kristensen J.M."/>
            <person name="Kirkegaard R.H."/>
            <person name="Michaelsen T.Y."/>
            <person name="Andersen M.H."/>
            <person name="Karst S.M."/>
            <person name="Dueholm M.S."/>
            <person name="Nielsen P.H."/>
            <person name="Albertsen M."/>
        </authorList>
    </citation>
    <scope>NUCLEOTIDE SEQUENCE [LARGE SCALE GENOMIC DNA]</scope>
    <source>
        <strain evidence="2">Ribe_18-Q3-R11-54_BAT3C.373</strain>
    </source>
</reference>
<dbReference type="Proteomes" id="UP000808349">
    <property type="component" value="Unassembled WGS sequence"/>
</dbReference>
<keyword evidence="1" id="KW-0812">Transmembrane</keyword>
<gene>
    <name evidence="2" type="ORF">IPO85_13505</name>
</gene>
<keyword evidence="1" id="KW-0472">Membrane</keyword>
<sequence>MKKLGVIVFLLLIIVFSVIWFLWNKPFKDISLSNSFARLSAVELVKEFDDNEELATKKYLNQIVEISGTVSATETNDAGVTSVTLDGGGMSGIICELDTKTTHKRLSFTAGEIVQMKGICTGKLMDIVLSRCVEIK</sequence>
<dbReference type="Pfam" id="PF12869">
    <property type="entry name" value="tRNA_anti-like"/>
    <property type="match status" value="1"/>
</dbReference>
<evidence type="ECO:0000313" key="3">
    <source>
        <dbReference type="Proteomes" id="UP000808349"/>
    </source>
</evidence>
<comment type="caution">
    <text evidence="2">The sequence shown here is derived from an EMBL/GenBank/DDBJ whole genome shotgun (WGS) entry which is preliminary data.</text>
</comment>
<dbReference type="InterPro" id="IPR024422">
    <property type="entry name" value="Protein_unknown_function_OB"/>
</dbReference>
<evidence type="ECO:0008006" key="4">
    <source>
        <dbReference type="Google" id="ProtNLM"/>
    </source>
</evidence>
<dbReference type="EMBL" id="JADKFW010000010">
    <property type="protein sequence ID" value="MBK9718500.1"/>
    <property type="molecule type" value="Genomic_DNA"/>
</dbReference>
<keyword evidence="1" id="KW-1133">Transmembrane helix</keyword>
<dbReference type="AlphaFoldDB" id="A0A9D7S9L4"/>
<feature type="transmembrane region" description="Helical" evidence="1">
    <location>
        <begin position="6"/>
        <end position="23"/>
    </location>
</feature>
<organism evidence="2 3">
    <name type="scientific">Candidatus Defluviibacterium haderslevense</name>
    <dbReference type="NCBI Taxonomy" id="2981993"/>
    <lineage>
        <taxon>Bacteria</taxon>
        <taxon>Pseudomonadati</taxon>
        <taxon>Bacteroidota</taxon>
        <taxon>Saprospiria</taxon>
        <taxon>Saprospirales</taxon>
        <taxon>Saprospiraceae</taxon>
        <taxon>Candidatus Defluviibacterium</taxon>
    </lineage>
</organism>
<protein>
    <recommendedName>
        <fullName evidence="4">tRNA_anti-like</fullName>
    </recommendedName>
</protein>